<feature type="domain" description="Glycosyl transferase 64" evidence="8">
    <location>
        <begin position="137"/>
        <end position="394"/>
    </location>
</feature>
<evidence type="ECO:0000256" key="1">
    <source>
        <dbReference type="ARBA" id="ARBA00004648"/>
    </source>
</evidence>
<evidence type="ECO:0000256" key="2">
    <source>
        <dbReference type="ARBA" id="ARBA00010271"/>
    </source>
</evidence>
<dbReference type="GO" id="GO:0005789">
    <property type="term" value="C:endoplasmic reticulum membrane"/>
    <property type="evidence" value="ECO:0007669"/>
    <property type="project" value="UniProtKB-SubCell"/>
</dbReference>
<dbReference type="GO" id="GO:0016757">
    <property type="term" value="F:glycosyltransferase activity"/>
    <property type="evidence" value="ECO:0007669"/>
    <property type="project" value="InterPro"/>
</dbReference>
<name>A0A1X7UGQ9_AMPQE</name>
<dbReference type="PANTHER" id="PTHR48261:SF2">
    <property type="entry name" value="ACETYLGLUCOSAMINYLTRANSFERASE"/>
    <property type="match status" value="1"/>
</dbReference>
<evidence type="ECO:0000259" key="8">
    <source>
        <dbReference type="Pfam" id="PF09258"/>
    </source>
</evidence>
<evidence type="ECO:0000256" key="5">
    <source>
        <dbReference type="ARBA" id="ARBA00023157"/>
    </source>
</evidence>
<keyword evidence="5" id="KW-1015">Disulfide bond</keyword>
<evidence type="ECO:0000256" key="4">
    <source>
        <dbReference type="ARBA" id="ARBA00023136"/>
    </source>
</evidence>
<reference evidence="9" key="2">
    <citation type="submission" date="2017-05" db="UniProtKB">
        <authorList>
            <consortium name="EnsemblMetazoa"/>
        </authorList>
    </citation>
    <scope>IDENTIFICATION</scope>
</reference>
<dbReference type="GO" id="GO:1901135">
    <property type="term" value="P:carbohydrate derivative metabolic process"/>
    <property type="evidence" value="ECO:0007669"/>
    <property type="project" value="UniProtKB-ARBA"/>
</dbReference>
<dbReference type="STRING" id="400682.A0A1X7UGQ9"/>
<dbReference type="KEGG" id="aqu:105313463"/>
<feature type="region of interest" description="Disordered" evidence="6">
    <location>
        <begin position="52"/>
        <end position="108"/>
    </location>
</feature>
<comment type="subcellular location">
    <subcellularLocation>
        <location evidence="1">Endoplasmic reticulum membrane</location>
        <topology evidence="1">Single-pass type II membrane protein</topology>
    </subcellularLocation>
</comment>
<dbReference type="eggNOG" id="KOG1022">
    <property type="taxonomic scope" value="Eukaryota"/>
</dbReference>
<feature type="compositionally biased region" description="Polar residues" evidence="6">
    <location>
        <begin position="52"/>
        <end position="61"/>
    </location>
</feature>
<proteinExistence type="inferred from homology"/>
<dbReference type="Gene3D" id="3.90.550.10">
    <property type="entry name" value="Spore Coat Polysaccharide Biosynthesis Protein SpsA, Chain A"/>
    <property type="match status" value="1"/>
</dbReference>
<feature type="signal peptide" evidence="7">
    <location>
        <begin position="1"/>
        <end position="27"/>
    </location>
</feature>
<dbReference type="OrthoDB" id="5954868at2759"/>
<dbReference type="Proteomes" id="UP000007879">
    <property type="component" value="Unassembled WGS sequence"/>
</dbReference>
<evidence type="ECO:0000313" key="10">
    <source>
        <dbReference type="Proteomes" id="UP000007879"/>
    </source>
</evidence>
<reference evidence="10" key="1">
    <citation type="journal article" date="2010" name="Nature">
        <title>The Amphimedon queenslandica genome and the evolution of animal complexity.</title>
        <authorList>
            <person name="Srivastava M."/>
            <person name="Simakov O."/>
            <person name="Chapman J."/>
            <person name="Fahey B."/>
            <person name="Gauthier M.E."/>
            <person name="Mitros T."/>
            <person name="Richards G.S."/>
            <person name="Conaco C."/>
            <person name="Dacre M."/>
            <person name="Hellsten U."/>
            <person name="Larroux C."/>
            <person name="Putnam N.H."/>
            <person name="Stanke M."/>
            <person name="Adamska M."/>
            <person name="Darling A."/>
            <person name="Degnan S.M."/>
            <person name="Oakley T.H."/>
            <person name="Plachetzki D.C."/>
            <person name="Zhai Y."/>
            <person name="Adamski M."/>
            <person name="Calcino A."/>
            <person name="Cummins S.F."/>
            <person name="Goodstein D.M."/>
            <person name="Harris C."/>
            <person name="Jackson D.J."/>
            <person name="Leys S.P."/>
            <person name="Shu S."/>
            <person name="Woodcroft B.J."/>
            <person name="Vervoort M."/>
            <person name="Kosik K.S."/>
            <person name="Manning G."/>
            <person name="Degnan B.M."/>
            <person name="Rokhsar D.S."/>
        </authorList>
    </citation>
    <scope>NUCLEOTIDE SEQUENCE [LARGE SCALE GENOMIC DNA]</scope>
</reference>
<dbReference type="EnsemblMetazoa" id="Aqu2.1.26666_001">
    <property type="protein sequence ID" value="Aqu2.1.26666_001"/>
    <property type="gene ID" value="Aqu2.1.26666"/>
</dbReference>
<evidence type="ECO:0000256" key="6">
    <source>
        <dbReference type="SAM" id="MobiDB-lite"/>
    </source>
</evidence>
<accession>A0A1X7UGQ9</accession>
<dbReference type="SUPFAM" id="SSF53448">
    <property type="entry name" value="Nucleotide-diphospho-sugar transferases"/>
    <property type="match status" value="1"/>
</dbReference>
<keyword evidence="3" id="KW-0808">Transferase</keyword>
<feature type="chain" id="PRO_5010859911" description="Glycosyl transferase 64 domain-containing protein" evidence="7">
    <location>
        <begin position="28"/>
        <end position="404"/>
    </location>
</feature>
<feature type="compositionally biased region" description="Polar residues" evidence="6">
    <location>
        <begin position="96"/>
        <end position="107"/>
    </location>
</feature>
<dbReference type="Pfam" id="PF09258">
    <property type="entry name" value="Glyco_transf_64"/>
    <property type="match status" value="1"/>
</dbReference>
<gene>
    <name evidence="9" type="primary">105313463</name>
</gene>
<dbReference type="InParanoid" id="A0A1X7UGQ9"/>
<sequence length="404" mass="46605">MQMDKKTLSIALLSLTCLFLICLQGWTVNTQQKVVYYPSTHNFICAQHSPQQQRADLSQQKTPKDAEKNSELPEKQPSSPTTTIPTTTTPLTVTTNSRRSSGLSTPSLPAVSPKEIDMKYYWRIFRQTVSDLHQEQFTILIMTYKRTAILQRTIPHYCSAGPSLHKVLIVWNDVMTPIPESLTKIPCGQTKLEFITSKENKLTNRFVPYKEIETECVAIIDDDRKVLIPDLLFGFETWQQFRHRIVGFEERTYDTLPDGTFFYGTKKGLQSEKYGYSAMISATFIMSKTYLEMYHQPHFLPSAIYDYINKNMNCEDIAMCLMVTDFLRRTSFPQTCCVSVNAKRFPINLEATNRGGYRGLSMRRGHYNGRSDCLNYFAKSYNNTIPLIYTHAKVAYNDHNYYKS</sequence>
<dbReference type="InterPro" id="IPR015338">
    <property type="entry name" value="GT64_dom"/>
</dbReference>
<dbReference type="EnsemblMetazoa" id="XM_011406914.2">
    <property type="protein sequence ID" value="XP_011405216.2"/>
    <property type="gene ID" value="LOC105313463"/>
</dbReference>
<protein>
    <recommendedName>
        <fullName evidence="8">Glycosyl transferase 64 domain-containing protein</fullName>
    </recommendedName>
</protein>
<feature type="compositionally biased region" description="Low complexity" evidence="6">
    <location>
        <begin position="80"/>
        <end position="95"/>
    </location>
</feature>
<organism evidence="9">
    <name type="scientific">Amphimedon queenslandica</name>
    <name type="common">Sponge</name>
    <dbReference type="NCBI Taxonomy" id="400682"/>
    <lineage>
        <taxon>Eukaryota</taxon>
        <taxon>Metazoa</taxon>
        <taxon>Porifera</taxon>
        <taxon>Demospongiae</taxon>
        <taxon>Heteroscleromorpha</taxon>
        <taxon>Haplosclerida</taxon>
        <taxon>Niphatidae</taxon>
        <taxon>Amphimedon</taxon>
    </lineage>
</organism>
<feature type="compositionally biased region" description="Basic and acidic residues" evidence="6">
    <location>
        <begin position="62"/>
        <end position="74"/>
    </location>
</feature>
<dbReference type="InterPro" id="IPR029044">
    <property type="entry name" value="Nucleotide-diphossugar_trans"/>
</dbReference>
<keyword evidence="4" id="KW-0472">Membrane</keyword>
<evidence type="ECO:0000256" key="3">
    <source>
        <dbReference type="ARBA" id="ARBA00022679"/>
    </source>
</evidence>
<comment type="similarity">
    <text evidence="2">Belongs to the glycosyltransferase 47 family.</text>
</comment>
<evidence type="ECO:0000256" key="7">
    <source>
        <dbReference type="SAM" id="SignalP"/>
    </source>
</evidence>
<dbReference type="PANTHER" id="PTHR48261">
    <property type="entry name" value="ACETYLGLUCOSAMINYLTRANSFERASE"/>
    <property type="match status" value="1"/>
</dbReference>
<keyword evidence="7" id="KW-0732">Signal</keyword>
<dbReference type="AlphaFoldDB" id="A0A1X7UGQ9"/>
<evidence type="ECO:0000313" key="9">
    <source>
        <dbReference type="EnsemblMetazoa" id="Aqu2.1.26666_001"/>
    </source>
</evidence>
<dbReference type="InterPro" id="IPR004263">
    <property type="entry name" value="Exostosin"/>
</dbReference>
<keyword evidence="10" id="KW-1185">Reference proteome</keyword>